<dbReference type="AlphaFoldDB" id="A0ABD6QDA0"/>
<name>A0ABD6QDA0_MYCFO</name>
<gene>
    <name evidence="1" type="ORF">A5742_12785</name>
</gene>
<reference evidence="1 2" key="1">
    <citation type="submission" date="2016-07" db="EMBL/GenBank/DDBJ databases">
        <authorList>
            <person name="Sutton G."/>
            <person name="Brinkac L."/>
            <person name="Sanka R."/>
            <person name="Adams M."/>
            <person name="Lau E."/>
            <person name="Kumar A."/>
            <person name="Macaden R."/>
        </authorList>
    </citation>
    <scope>NUCLEOTIDE SEQUENCE [LARGE SCALE GENOMIC DNA]</scope>
    <source>
        <strain evidence="1 2">GA-0871</strain>
    </source>
</reference>
<proteinExistence type="predicted"/>
<evidence type="ECO:0008006" key="3">
    <source>
        <dbReference type="Google" id="ProtNLM"/>
    </source>
</evidence>
<dbReference type="RefSeq" id="WP_076207712.1">
    <property type="nucleotide sequence ID" value="NZ_MBER01000162.1"/>
</dbReference>
<sequence>MTGSLQVTLSALRSTAETMGIMGDELAGARAGDQIADAAGPSLSGLTCGPAVHAAAALIDEACALVGMSLNKLSDDLRAAAQWYAQTDENAATKLETEFRRMDVGS</sequence>
<dbReference type="Proteomes" id="UP000187001">
    <property type="component" value="Unassembled WGS sequence"/>
</dbReference>
<organism evidence="1 2">
    <name type="scientific">Mycolicibacterium fortuitum</name>
    <name type="common">Mycobacterium fortuitum</name>
    <dbReference type="NCBI Taxonomy" id="1766"/>
    <lineage>
        <taxon>Bacteria</taxon>
        <taxon>Bacillati</taxon>
        <taxon>Actinomycetota</taxon>
        <taxon>Actinomycetes</taxon>
        <taxon>Mycobacteriales</taxon>
        <taxon>Mycobacteriaceae</taxon>
        <taxon>Mycolicibacterium</taxon>
    </lineage>
</organism>
<evidence type="ECO:0000313" key="1">
    <source>
        <dbReference type="EMBL" id="OMC35166.1"/>
    </source>
</evidence>
<evidence type="ECO:0000313" key="2">
    <source>
        <dbReference type="Proteomes" id="UP000187001"/>
    </source>
</evidence>
<dbReference type="Pfam" id="PF10824">
    <property type="entry name" value="T7SS_ESX_EspC"/>
    <property type="match status" value="1"/>
</dbReference>
<comment type="caution">
    <text evidence="1">The sequence shown here is derived from an EMBL/GenBank/DDBJ whole genome shotgun (WGS) entry which is preliminary data.</text>
</comment>
<accession>A0ABD6QDA0</accession>
<dbReference type="EMBL" id="MBER01000162">
    <property type="protein sequence ID" value="OMC35166.1"/>
    <property type="molecule type" value="Genomic_DNA"/>
</dbReference>
<dbReference type="InterPro" id="IPR022536">
    <property type="entry name" value="EspC"/>
</dbReference>
<protein>
    <recommendedName>
        <fullName evidence="3">ESX-1 secretion-associated protein</fullName>
    </recommendedName>
</protein>